<reference evidence="4 5" key="1">
    <citation type="journal article" date="2019" name="Commun. Biol.">
        <title>The bagworm genome reveals a unique fibroin gene that provides high tensile strength.</title>
        <authorList>
            <person name="Kono N."/>
            <person name="Nakamura H."/>
            <person name="Ohtoshi R."/>
            <person name="Tomita M."/>
            <person name="Numata K."/>
            <person name="Arakawa K."/>
        </authorList>
    </citation>
    <scope>NUCLEOTIDE SEQUENCE [LARGE SCALE GENOMIC DNA]</scope>
</reference>
<dbReference type="Proteomes" id="UP000299102">
    <property type="component" value="Unassembled WGS sequence"/>
</dbReference>
<feature type="compositionally biased region" description="Basic and acidic residues" evidence="1">
    <location>
        <begin position="190"/>
        <end position="202"/>
    </location>
</feature>
<dbReference type="EMBL" id="BGZK01000660">
    <property type="protein sequence ID" value="GBP55023.1"/>
    <property type="molecule type" value="Genomic_DNA"/>
</dbReference>
<gene>
    <name evidence="4" type="ORF">EVAR_46319_1</name>
</gene>
<keyword evidence="5" id="KW-1185">Reference proteome</keyword>
<accession>A0A4C1WVT2</accession>
<feature type="chain" id="PRO_5020032816" evidence="3">
    <location>
        <begin position="29"/>
        <end position="236"/>
    </location>
</feature>
<sequence length="236" mass="24910">MEAMTGRMPVGLAVMALPGRLIVGLGCAEPNDRGLAETVQNAAYRMNRKVLGGAGPPILVLYEHGWWFRTAQCRGGGAVTSALSLKFFAVAGAAALILSASTALACGAVVVCIQDPFRDQIPLPEGQGGRGCAVSLELTQEVEVAALRQEHLEFTLHCGSRECSAVAECSRSTAGDATRRPRARSVVVKRNREGRGDADRGAVGRKTQAATRGGILRAHNTRRDPAGGGSRRCVRY</sequence>
<name>A0A4C1WVT2_EUMVA</name>
<keyword evidence="3" id="KW-0732">Signal</keyword>
<feature type="region of interest" description="Disordered" evidence="1">
    <location>
        <begin position="180"/>
        <end position="236"/>
    </location>
</feature>
<keyword evidence="2" id="KW-0812">Transmembrane</keyword>
<proteinExistence type="predicted"/>
<keyword evidence="2" id="KW-0472">Membrane</keyword>
<evidence type="ECO:0000256" key="3">
    <source>
        <dbReference type="SAM" id="SignalP"/>
    </source>
</evidence>
<organism evidence="4 5">
    <name type="scientific">Eumeta variegata</name>
    <name type="common">Bagworm moth</name>
    <name type="synonym">Eumeta japonica</name>
    <dbReference type="NCBI Taxonomy" id="151549"/>
    <lineage>
        <taxon>Eukaryota</taxon>
        <taxon>Metazoa</taxon>
        <taxon>Ecdysozoa</taxon>
        <taxon>Arthropoda</taxon>
        <taxon>Hexapoda</taxon>
        <taxon>Insecta</taxon>
        <taxon>Pterygota</taxon>
        <taxon>Neoptera</taxon>
        <taxon>Endopterygota</taxon>
        <taxon>Lepidoptera</taxon>
        <taxon>Glossata</taxon>
        <taxon>Ditrysia</taxon>
        <taxon>Tineoidea</taxon>
        <taxon>Psychidae</taxon>
        <taxon>Oiketicinae</taxon>
        <taxon>Eumeta</taxon>
    </lineage>
</organism>
<keyword evidence="2" id="KW-1133">Transmembrane helix</keyword>
<feature type="signal peptide" evidence="3">
    <location>
        <begin position="1"/>
        <end position="28"/>
    </location>
</feature>
<evidence type="ECO:0000256" key="2">
    <source>
        <dbReference type="SAM" id="Phobius"/>
    </source>
</evidence>
<evidence type="ECO:0000313" key="4">
    <source>
        <dbReference type="EMBL" id="GBP55023.1"/>
    </source>
</evidence>
<protein>
    <submittedName>
        <fullName evidence="4">Uncharacterized protein</fullName>
    </submittedName>
</protein>
<feature type="compositionally biased region" description="Basic residues" evidence="1">
    <location>
        <begin position="180"/>
        <end position="189"/>
    </location>
</feature>
<comment type="caution">
    <text evidence="4">The sequence shown here is derived from an EMBL/GenBank/DDBJ whole genome shotgun (WGS) entry which is preliminary data.</text>
</comment>
<feature type="transmembrane region" description="Helical" evidence="2">
    <location>
        <begin position="87"/>
        <end position="113"/>
    </location>
</feature>
<dbReference type="AlphaFoldDB" id="A0A4C1WVT2"/>
<evidence type="ECO:0000313" key="5">
    <source>
        <dbReference type="Proteomes" id="UP000299102"/>
    </source>
</evidence>
<evidence type="ECO:0000256" key="1">
    <source>
        <dbReference type="SAM" id="MobiDB-lite"/>
    </source>
</evidence>